<dbReference type="InterPro" id="IPR029787">
    <property type="entry name" value="Nucleotide_cyclase"/>
</dbReference>
<protein>
    <submittedName>
        <fullName evidence="5">Diguanylate cyclase (GGDEF) domain-containing protein</fullName>
    </submittedName>
</protein>
<dbReference type="NCBIfam" id="TIGR00254">
    <property type="entry name" value="GGDEF"/>
    <property type="match status" value="1"/>
</dbReference>
<dbReference type="InterPro" id="IPR000160">
    <property type="entry name" value="GGDEF_dom"/>
</dbReference>
<dbReference type="InterPro" id="IPR001610">
    <property type="entry name" value="PAC"/>
</dbReference>
<feature type="domain" description="PAS" evidence="1">
    <location>
        <begin position="15"/>
        <end position="65"/>
    </location>
</feature>
<dbReference type="FunFam" id="3.20.20.450:FF:000001">
    <property type="entry name" value="Cyclic di-GMP phosphodiesterase yahA"/>
    <property type="match status" value="1"/>
</dbReference>
<keyword evidence="6" id="KW-1185">Reference proteome</keyword>
<dbReference type="SMART" id="SM00052">
    <property type="entry name" value="EAL"/>
    <property type="match status" value="1"/>
</dbReference>
<dbReference type="SMART" id="SM00267">
    <property type="entry name" value="GGDEF"/>
    <property type="match status" value="1"/>
</dbReference>
<dbReference type="SMART" id="SM00086">
    <property type="entry name" value="PAC"/>
    <property type="match status" value="1"/>
</dbReference>
<evidence type="ECO:0000259" key="2">
    <source>
        <dbReference type="PROSITE" id="PS50113"/>
    </source>
</evidence>
<dbReference type="PATRIC" id="fig|665952.3.peg.807"/>
<feature type="domain" description="PAC" evidence="2">
    <location>
        <begin position="93"/>
        <end position="145"/>
    </location>
</feature>
<dbReference type="InterPro" id="IPR043128">
    <property type="entry name" value="Rev_trsase/Diguanyl_cyclase"/>
</dbReference>
<dbReference type="InterPro" id="IPR000700">
    <property type="entry name" value="PAS-assoc_C"/>
</dbReference>
<gene>
    <name evidence="5" type="ORF">HMPREF1015_02305</name>
</gene>
<dbReference type="CDD" id="cd00130">
    <property type="entry name" value="PAS"/>
    <property type="match status" value="1"/>
</dbReference>
<dbReference type="Proteomes" id="UP000011747">
    <property type="component" value="Unassembled WGS sequence"/>
</dbReference>
<dbReference type="SUPFAM" id="SSF55785">
    <property type="entry name" value="PYP-like sensor domain (PAS domain)"/>
    <property type="match status" value="1"/>
</dbReference>
<dbReference type="InterPro" id="IPR035965">
    <property type="entry name" value="PAS-like_dom_sf"/>
</dbReference>
<dbReference type="CDD" id="cd01949">
    <property type="entry name" value="GGDEF"/>
    <property type="match status" value="1"/>
</dbReference>
<dbReference type="PANTHER" id="PTHR44757:SF2">
    <property type="entry name" value="BIOFILM ARCHITECTURE MAINTENANCE PROTEIN MBAA"/>
    <property type="match status" value="1"/>
</dbReference>
<dbReference type="PROSITE" id="PS50887">
    <property type="entry name" value="GGDEF"/>
    <property type="match status" value="1"/>
</dbReference>
<dbReference type="Pfam" id="PF00990">
    <property type="entry name" value="GGDEF"/>
    <property type="match status" value="1"/>
</dbReference>
<dbReference type="PANTHER" id="PTHR44757">
    <property type="entry name" value="DIGUANYLATE CYCLASE DGCP"/>
    <property type="match status" value="1"/>
</dbReference>
<dbReference type="Gene3D" id="3.20.20.450">
    <property type="entry name" value="EAL domain"/>
    <property type="match status" value="1"/>
</dbReference>
<dbReference type="AlphaFoldDB" id="G9QIL4"/>
<dbReference type="SUPFAM" id="SSF141868">
    <property type="entry name" value="EAL domain-like"/>
    <property type="match status" value="1"/>
</dbReference>
<reference evidence="5 6" key="1">
    <citation type="submission" date="2011-09" db="EMBL/GenBank/DDBJ databases">
        <title>The Genome Sequence of Bacillus smithii 7_3_47FAA.</title>
        <authorList>
            <consortium name="The Broad Institute Genome Sequencing Platform"/>
            <person name="Earl A."/>
            <person name="Ward D."/>
            <person name="Feldgarden M."/>
            <person name="Gevers D."/>
            <person name="Daigneault M."/>
            <person name="Strauss J."/>
            <person name="Allen-Vercoe E."/>
            <person name="Young S.K."/>
            <person name="Zeng Q."/>
            <person name="Gargeya S."/>
            <person name="Fitzgerald M."/>
            <person name="Haas B."/>
            <person name="Abouelleil A."/>
            <person name="Alvarado L."/>
            <person name="Arachchi H.M."/>
            <person name="Berlin A."/>
            <person name="Brown A."/>
            <person name="Chapman S.B."/>
            <person name="Chen Z."/>
            <person name="Dunbar C."/>
            <person name="Freedman E."/>
            <person name="Gearin G."/>
            <person name="Goldberg J."/>
            <person name="Griggs A."/>
            <person name="Gujja S."/>
            <person name="Heiman D."/>
            <person name="Howarth C."/>
            <person name="Larson L."/>
            <person name="Lui A."/>
            <person name="MacDonald P.J.P."/>
            <person name="Montmayeur A."/>
            <person name="Murphy C."/>
            <person name="Neiman D."/>
            <person name="Pearson M."/>
            <person name="Priest M."/>
            <person name="Roberts A."/>
            <person name="Saif S."/>
            <person name="Shea T."/>
            <person name="Shenoy N."/>
            <person name="Sisk P."/>
            <person name="Stolte C."/>
            <person name="Sykes S."/>
            <person name="Wortman J."/>
            <person name="Nusbaum C."/>
            <person name="Birren B."/>
        </authorList>
    </citation>
    <scope>NUCLEOTIDE SEQUENCE [LARGE SCALE GENOMIC DNA]</scope>
    <source>
        <strain evidence="5 6">7_3_47FAA</strain>
    </source>
</reference>
<dbReference type="Pfam" id="PF00563">
    <property type="entry name" value="EAL"/>
    <property type="match status" value="1"/>
</dbReference>
<proteinExistence type="predicted"/>
<dbReference type="SUPFAM" id="SSF55073">
    <property type="entry name" value="Nucleotide cyclase"/>
    <property type="match status" value="1"/>
</dbReference>
<dbReference type="PROSITE" id="PS50112">
    <property type="entry name" value="PAS"/>
    <property type="match status" value="1"/>
</dbReference>
<evidence type="ECO:0000259" key="3">
    <source>
        <dbReference type="PROSITE" id="PS50883"/>
    </source>
</evidence>
<organism evidence="5 6">
    <name type="scientific">Bacillus smithii 7_3_47FAA</name>
    <dbReference type="NCBI Taxonomy" id="665952"/>
    <lineage>
        <taxon>Bacteria</taxon>
        <taxon>Bacillati</taxon>
        <taxon>Bacillota</taxon>
        <taxon>Bacilli</taxon>
        <taxon>Bacillales</taxon>
        <taxon>Bacillaceae</taxon>
        <taxon>Bacillus</taxon>
    </lineage>
</organism>
<evidence type="ECO:0000313" key="5">
    <source>
        <dbReference type="EMBL" id="EHL79000.1"/>
    </source>
</evidence>
<dbReference type="InterPro" id="IPR000014">
    <property type="entry name" value="PAS"/>
</dbReference>
<dbReference type="NCBIfam" id="TIGR00229">
    <property type="entry name" value="sensory_box"/>
    <property type="match status" value="1"/>
</dbReference>
<dbReference type="CDD" id="cd01948">
    <property type="entry name" value="EAL"/>
    <property type="match status" value="1"/>
</dbReference>
<feature type="domain" description="EAL" evidence="3">
    <location>
        <begin position="317"/>
        <end position="568"/>
    </location>
</feature>
<evidence type="ECO:0000313" key="6">
    <source>
        <dbReference type="Proteomes" id="UP000011747"/>
    </source>
</evidence>
<comment type="caution">
    <text evidence="5">The sequence shown here is derived from an EMBL/GenBank/DDBJ whole genome shotgun (WGS) entry which is preliminary data.</text>
</comment>
<dbReference type="Gene3D" id="3.30.70.270">
    <property type="match status" value="1"/>
</dbReference>
<dbReference type="PROSITE" id="PS50883">
    <property type="entry name" value="EAL"/>
    <property type="match status" value="1"/>
</dbReference>
<dbReference type="InterPro" id="IPR052155">
    <property type="entry name" value="Biofilm_reg_signaling"/>
</dbReference>
<dbReference type="InterPro" id="IPR001633">
    <property type="entry name" value="EAL_dom"/>
</dbReference>
<evidence type="ECO:0000259" key="4">
    <source>
        <dbReference type="PROSITE" id="PS50887"/>
    </source>
</evidence>
<dbReference type="PROSITE" id="PS50113">
    <property type="entry name" value="PAC"/>
    <property type="match status" value="1"/>
</dbReference>
<dbReference type="InterPro" id="IPR035919">
    <property type="entry name" value="EAL_sf"/>
</dbReference>
<dbReference type="HOGENOM" id="CLU_000445_70_20_9"/>
<evidence type="ECO:0000259" key="1">
    <source>
        <dbReference type="PROSITE" id="PS50112"/>
    </source>
</evidence>
<dbReference type="RefSeq" id="WP_003353086.1">
    <property type="nucleotide sequence ID" value="NZ_JH414743.1"/>
</dbReference>
<dbReference type="EMBL" id="ACWF01000040">
    <property type="protein sequence ID" value="EHL79000.1"/>
    <property type="molecule type" value="Genomic_DNA"/>
</dbReference>
<feature type="domain" description="GGDEF" evidence="4">
    <location>
        <begin position="176"/>
        <end position="308"/>
    </location>
</feature>
<accession>G9QIL4</accession>
<name>G9QIL4_9BACI</name>
<sequence length="573" mass="65750">MDSTNNNVKAFQSLSPDSIKELLDIKYALDQSTIVAITDHTGKITYANQKFCDISKYSREELIGRDHRILNSGYHSKSFFKNMWKTIGKGDIWTGDIKNKAKDGTYYWVKTTIVPFLNEEGKPYQYISIRQDITDLKKLEEQLLFNAYHDSLTGLPNRHYFNEEVGAWLNQKKKTDQMALIFFDIDRFKYITDTLGHSVGDRFLKSISKRLAIHLKGIGNVYRFEGDQFSIVVKNKDISEVMDIIRKVKVLLKKPFLFHKESYSFSASFGVSLSPQDGQDIETLVKKADFAMYRAKEKGNNSIQFFTSETHEVLSKNMKMETALRQAIQKEEFLLYYQPLVDLQKRKMVGVEALIRWNHPTEGIIPPSEFIPLAEETGLIVPITEWVLKTACEQIAKWHEKGLPPIYVAVNLSPFLFESNRFMDSLQRIIKEGKLDPKYIELEITESMMQDPKSAIPLLEKLKSLGVSLSIDDFGTGYSSLASLKRFTMDTLKIDRSFIDELFQDDGVIVKAILTMASHLGLNVIAEGIETKEQLQFLTKHTCPIGQGYLFSRPLPGNELEQLLRNPEYFSNI</sequence>
<dbReference type="Gene3D" id="3.30.450.20">
    <property type="entry name" value="PAS domain"/>
    <property type="match status" value="1"/>
</dbReference>
<dbReference type="Pfam" id="PF13426">
    <property type="entry name" value="PAS_9"/>
    <property type="match status" value="1"/>
</dbReference>